<comment type="similarity">
    <text evidence="5 14 16">Belongs to the RNase HII family.</text>
</comment>
<dbReference type="PROSITE" id="PS51975">
    <property type="entry name" value="RNASE_H_2"/>
    <property type="match status" value="1"/>
</dbReference>
<dbReference type="Gene3D" id="3.30.420.10">
    <property type="entry name" value="Ribonuclease H-like superfamily/Ribonuclease H"/>
    <property type="match status" value="1"/>
</dbReference>
<dbReference type="Pfam" id="PF01351">
    <property type="entry name" value="RNase_HII"/>
    <property type="match status" value="1"/>
</dbReference>
<evidence type="ECO:0000256" key="7">
    <source>
        <dbReference type="ARBA" id="ARBA00019179"/>
    </source>
</evidence>
<feature type="binding site" evidence="14 15">
    <location>
        <position position="125"/>
    </location>
    <ligand>
        <name>a divalent metal cation</name>
        <dbReference type="ChEBI" id="CHEBI:60240"/>
    </ligand>
</feature>
<dbReference type="GO" id="GO:0006298">
    <property type="term" value="P:mismatch repair"/>
    <property type="evidence" value="ECO:0007669"/>
    <property type="project" value="TreeGrafter"/>
</dbReference>
<evidence type="ECO:0000313" key="19">
    <source>
        <dbReference type="Proteomes" id="UP000324298"/>
    </source>
</evidence>
<comment type="catalytic activity">
    <reaction evidence="1 14 15 16">
        <text>Endonucleolytic cleavage to 5'-phosphomonoester.</text>
        <dbReference type="EC" id="3.1.26.4"/>
    </reaction>
</comment>
<evidence type="ECO:0000256" key="3">
    <source>
        <dbReference type="ARBA" id="ARBA00004065"/>
    </source>
</evidence>
<keyword evidence="12 14" id="KW-0378">Hydrolase</keyword>
<dbReference type="InterPro" id="IPR022898">
    <property type="entry name" value="RNase_HII"/>
</dbReference>
<evidence type="ECO:0000256" key="4">
    <source>
        <dbReference type="ARBA" id="ARBA00004496"/>
    </source>
</evidence>
<dbReference type="SUPFAM" id="SSF53098">
    <property type="entry name" value="Ribonuclease H-like"/>
    <property type="match status" value="1"/>
</dbReference>
<organism evidence="18 19">
    <name type="scientific">Oryzomonas rubra</name>
    <dbReference type="NCBI Taxonomy" id="2509454"/>
    <lineage>
        <taxon>Bacteria</taxon>
        <taxon>Pseudomonadati</taxon>
        <taxon>Thermodesulfobacteriota</taxon>
        <taxon>Desulfuromonadia</taxon>
        <taxon>Geobacterales</taxon>
        <taxon>Geobacteraceae</taxon>
        <taxon>Oryzomonas</taxon>
    </lineage>
</organism>
<dbReference type="InterPro" id="IPR024567">
    <property type="entry name" value="RNase_HII/HIII_dom"/>
</dbReference>
<evidence type="ECO:0000256" key="6">
    <source>
        <dbReference type="ARBA" id="ARBA00012180"/>
    </source>
</evidence>
<dbReference type="GO" id="GO:0043137">
    <property type="term" value="P:DNA replication, removal of RNA primer"/>
    <property type="evidence" value="ECO:0007669"/>
    <property type="project" value="TreeGrafter"/>
</dbReference>
<dbReference type="InterPro" id="IPR001352">
    <property type="entry name" value="RNase_HII/HIII"/>
</dbReference>
<evidence type="ECO:0000256" key="9">
    <source>
        <dbReference type="ARBA" id="ARBA00022722"/>
    </source>
</evidence>
<dbReference type="RefSeq" id="WP_149306570.1">
    <property type="nucleotide sequence ID" value="NZ_SRSD01000003.1"/>
</dbReference>
<keyword evidence="19" id="KW-1185">Reference proteome</keyword>
<feature type="binding site" evidence="14 15">
    <location>
        <position position="33"/>
    </location>
    <ligand>
        <name>a divalent metal cation</name>
        <dbReference type="ChEBI" id="CHEBI:60240"/>
    </ligand>
</feature>
<dbReference type="FunFam" id="3.30.420.10:FF:000006">
    <property type="entry name" value="Ribonuclease HII"/>
    <property type="match status" value="1"/>
</dbReference>
<keyword evidence="13 14" id="KW-0464">Manganese</keyword>
<dbReference type="GO" id="GO:0032299">
    <property type="term" value="C:ribonuclease H2 complex"/>
    <property type="evidence" value="ECO:0007669"/>
    <property type="project" value="TreeGrafter"/>
</dbReference>
<evidence type="ECO:0000313" key="18">
    <source>
        <dbReference type="EMBL" id="KAA0893253.1"/>
    </source>
</evidence>
<dbReference type="InterPro" id="IPR036397">
    <property type="entry name" value="RNaseH_sf"/>
</dbReference>
<reference evidence="18 19" key="1">
    <citation type="submission" date="2019-04" db="EMBL/GenBank/DDBJ databases">
        <title>Geobacter ruber sp. nov., ferric-reducing bacteria isolated from paddy soil.</title>
        <authorList>
            <person name="Xu Z."/>
            <person name="Masuda Y."/>
            <person name="Itoh H."/>
            <person name="Senoo K."/>
        </authorList>
    </citation>
    <scope>NUCLEOTIDE SEQUENCE [LARGE SCALE GENOMIC DNA]</scope>
    <source>
        <strain evidence="18 19">Red88</strain>
    </source>
</reference>
<dbReference type="GO" id="GO:0004523">
    <property type="term" value="F:RNA-DNA hybrid ribonuclease activity"/>
    <property type="evidence" value="ECO:0007669"/>
    <property type="project" value="UniProtKB-UniRule"/>
</dbReference>
<evidence type="ECO:0000256" key="11">
    <source>
        <dbReference type="ARBA" id="ARBA00022759"/>
    </source>
</evidence>
<evidence type="ECO:0000256" key="13">
    <source>
        <dbReference type="ARBA" id="ARBA00023211"/>
    </source>
</evidence>
<evidence type="ECO:0000259" key="17">
    <source>
        <dbReference type="PROSITE" id="PS51975"/>
    </source>
</evidence>
<dbReference type="AlphaFoldDB" id="A0A5A9XKL5"/>
<evidence type="ECO:0000256" key="15">
    <source>
        <dbReference type="PROSITE-ProRule" id="PRU01319"/>
    </source>
</evidence>
<dbReference type="PANTHER" id="PTHR10954:SF18">
    <property type="entry name" value="RIBONUCLEASE HII"/>
    <property type="match status" value="1"/>
</dbReference>
<protein>
    <recommendedName>
        <fullName evidence="7 14">Ribonuclease HII</fullName>
        <shortName evidence="14">RNase HII</shortName>
        <ecNumber evidence="6 14">3.1.26.4</ecNumber>
    </recommendedName>
</protein>
<name>A0A5A9XKL5_9BACT</name>
<dbReference type="GO" id="GO:0030145">
    <property type="term" value="F:manganese ion binding"/>
    <property type="evidence" value="ECO:0007669"/>
    <property type="project" value="UniProtKB-UniRule"/>
</dbReference>
<dbReference type="GO" id="GO:0005737">
    <property type="term" value="C:cytoplasm"/>
    <property type="evidence" value="ECO:0007669"/>
    <property type="project" value="UniProtKB-SubCell"/>
</dbReference>
<evidence type="ECO:0000256" key="5">
    <source>
        <dbReference type="ARBA" id="ARBA00007383"/>
    </source>
</evidence>
<gene>
    <name evidence="14" type="primary">rnhB</name>
    <name evidence="18" type="ORF">ET418_05400</name>
</gene>
<comment type="cofactor">
    <cofactor evidence="14 15">
        <name>Mn(2+)</name>
        <dbReference type="ChEBI" id="CHEBI:29035"/>
    </cofactor>
    <cofactor evidence="14 15">
        <name>Mg(2+)</name>
        <dbReference type="ChEBI" id="CHEBI:18420"/>
    </cofactor>
    <text evidence="14 15">Manganese or magnesium. Binds 1 divalent metal ion per monomer in the absence of substrate. May bind a second metal ion after substrate binding.</text>
</comment>
<keyword evidence="10 14" id="KW-0479">Metal-binding</keyword>
<proteinExistence type="inferred from homology"/>
<evidence type="ECO:0000256" key="8">
    <source>
        <dbReference type="ARBA" id="ARBA00022490"/>
    </source>
</evidence>
<comment type="function">
    <text evidence="3 14 16">Endonuclease that specifically degrades the RNA of RNA-DNA hybrids.</text>
</comment>
<keyword evidence="11 14" id="KW-0255">Endonuclease</keyword>
<dbReference type="NCBIfam" id="NF000594">
    <property type="entry name" value="PRK00015.1-1"/>
    <property type="match status" value="1"/>
</dbReference>
<dbReference type="CDD" id="cd07182">
    <property type="entry name" value="RNase_HII_bacteria_HII_like"/>
    <property type="match status" value="1"/>
</dbReference>
<comment type="caution">
    <text evidence="18">The sequence shown here is derived from an EMBL/GenBank/DDBJ whole genome shotgun (WGS) entry which is preliminary data.</text>
</comment>
<evidence type="ECO:0000256" key="14">
    <source>
        <dbReference type="HAMAP-Rule" id="MF_00052"/>
    </source>
</evidence>
<feature type="domain" description="RNase H type-2" evidence="17">
    <location>
        <begin position="27"/>
        <end position="216"/>
    </location>
</feature>
<evidence type="ECO:0000256" key="2">
    <source>
        <dbReference type="ARBA" id="ARBA00001946"/>
    </source>
</evidence>
<dbReference type="InterPro" id="IPR012337">
    <property type="entry name" value="RNaseH-like_sf"/>
</dbReference>
<keyword evidence="9 14" id="KW-0540">Nuclease</keyword>
<dbReference type="EC" id="3.1.26.4" evidence="6 14"/>
<evidence type="ECO:0000256" key="1">
    <source>
        <dbReference type="ARBA" id="ARBA00000077"/>
    </source>
</evidence>
<dbReference type="GO" id="GO:0003723">
    <property type="term" value="F:RNA binding"/>
    <property type="evidence" value="ECO:0007669"/>
    <property type="project" value="UniProtKB-UniRule"/>
</dbReference>
<evidence type="ECO:0000256" key="16">
    <source>
        <dbReference type="RuleBase" id="RU003515"/>
    </source>
</evidence>
<dbReference type="Proteomes" id="UP000324298">
    <property type="component" value="Unassembled WGS sequence"/>
</dbReference>
<dbReference type="OrthoDB" id="9803420at2"/>
<feature type="binding site" evidence="14 15">
    <location>
        <position position="34"/>
    </location>
    <ligand>
        <name>a divalent metal cation</name>
        <dbReference type="ChEBI" id="CHEBI:60240"/>
    </ligand>
</feature>
<comment type="cofactor">
    <cofactor evidence="2">
        <name>Mg(2+)</name>
        <dbReference type="ChEBI" id="CHEBI:18420"/>
    </cofactor>
</comment>
<dbReference type="HAMAP" id="MF_00052_B">
    <property type="entry name" value="RNase_HII_B"/>
    <property type="match status" value="1"/>
</dbReference>
<comment type="subcellular location">
    <subcellularLocation>
        <location evidence="4 14">Cytoplasm</location>
    </subcellularLocation>
</comment>
<sequence>MRQTELFPVPPLDTLALEQHARSRGFTMIAGVDEAGRGPLAGPVVAAAVILPEGLRIPGVDDSKKLSPETRERLFDVIQAQALAIGVGMGSPELIDRINILQATRHAMLEAVSALSPRPDFILIDGITQIDSTLPQKTVKKGDSLSLSIAAASIIAKVTRDRLMRKLDVMYPGYGFAGHKGYGSAAHLAAIRQLGPSPVHRLSFGGVKEHIPCPSS</sequence>
<evidence type="ECO:0000256" key="10">
    <source>
        <dbReference type="ARBA" id="ARBA00022723"/>
    </source>
</evidence>
<dbReference type="PANTHER" id="PTHR10954">
    <property type="entry name" value="RIBONUCLEASE H2 SUBUNIT A"/>
    <property type="match status" value="1"/>
</dbReference>
<evidence type="ECO:0000256" key="12">
    <source>
        <dbReference type="ARBA" id="ARBA00022801"/>
    </source>
</evidence>
<accession>A0A5A9XKL5</accession>
<dbReference type="EMBL" id="SRSD01000003">
    <property type="protein sequence ID" value="KAA0893253.1"/>
    <property type="molecule type" value="Genomic_DNA"/>
</dbReference>
<dbReference type="NCBIfam" id="NF000595">
    <property type="entry name" value="PRK00015.1-3"/>
    <property type="match status" value="1"/>
</dbReference>
<keyword evidence="8 14" id="KW-0963">Cytoplasm</keyword>